<evidence type="ECO:0000313" key="10">
    <source>
        <dbReference type="EMBL" id="VDN10294.1"/>
    </source>
</evidence>
<dbReference type="AlphaFoldDB" id="A0A3P7L0S4"/>
<accession>A0A3P7L0S4</accession>
<evidence type="ECO:0000256" key="7">
    <source>
        <dbReference type="ARBA" id="ARBA00023170"/>
    </source>
</evidence>
<evidence type="ECO:0000256" key="6">
    <source>
        <dbReference type="ARBA" id="ARBA00023163"/>
    </source>
</evidence>
<dbReference type="InterPro" id="IPR001628">
    <property type="entry name" value="Znf_hrmn_rcpt"/>
</dbReference>
<keyword evidence="5" id="KW-0238">DNA-binding</keyword>
<evidence type="ECO:0000313" key="11">
    <source>
        <dbReference type="Proteomes" id="UP000281553"/>
    </source>
</evidence>
<gene>
    <name evidence="10" type="ORF">DILT_LOCUS6125</name>
</gene>
<feature type="domain" description="Nuclear receptor" evidence="9">
    <location>
        <begin position="3"/>
        <end position="31"/>
    </location>
</feature>
<keyword evidence="3" id="KW-0862">Zinc</keyword>
<evidence type="ECO:0000256" key="3">
    <source>
        <dbReference type="ARBA" id="ARBA00022833"/>
    </source>
</evidence>
<evidence type="ECO:0000256" key="4">
    <source>
        <dbReference type="ARBA" id="ARBA00023015"/>
    </source>
</evidence>
<evidence type="ECO:0000256" key="5">
    <source>
        <dbReference type="ARBA" id="ARBA00023125"/>
    </source>
</evidence>
<evidence type="ECO:0000259" key="9">
    <source>
        <dbReference type="Pfam" id="PF00105"/>
    </source>
</evidence>
<dbReference type="EMBL" id="UYRU01048849">
    <property type="protein sequence ID" value="VDN10294.1"/>
    <property type="molecule type" value="Genomic_DNA"/>
</dbReference>
<keyword evidence="11" id="KW-1185">Reference proteome</keyword>
<proteinExistence type="predicted"/>
<dbReference type="SUPFAM" id="SSF57716">
    <property type="entry name" value="Glucocorticoid receptor-like (DNA-binding domain)"/>
    <property type="match status" value="1"/>
</dbReference>
<dbReference type="Proteomes" id="UP000281553">
    <property type="component" value="Unassembled WGS sequence"/>
</dbReference>
<evidence type="ECO:0000256" key="1">
    <source>
        <dbReference type="ARBA" id="ARBA00022723"/>
    </source>
</evidence>
<reference evidence="10 11" key="1">
    <citation type="submission" date="2018-11" db="EMBL/GenBank/DDBJ databases">
        <authorList>
            <consortium name="Pathogen Informatics"/>
        </authorList>
    </citation>
    <scope>NUCLEOTIDE SEQUENCE [LARGE SCALE GENOMIC DNA]</scope>
</reference>
<dbReference type="Pfam" id="PF00105">
    <property type="entry name" value="zf-C4"/>
    <property type="match status" value="1"/>
</dbReference>
<organism evidence="10 11">
    <name type="scientific">Dibothriocephalus latus</name>
    <name type="common">Fish tapeworm</name>
    <name type="synonym">Diphyllobothrium latum</name>
    <dbReference type="NCBI Taxonomy" id="60516"/>
    <lineage>
        <taxon>Eukaryota</taxon>
        <taxon>Metazoa</taxon>
        <taxon>Spiralia</taxon>
        <taxon>Lophotrochozoa</taxon>
        <taxon>Platyhelminthes</taxon>
        <taxon>Cestoda</taxon>
        <taxon>Eucestoda</taxon>
        <taxon>Diphyllobothriidea</taxon>
        <taxon>Diphyllobothriidae</taxon>
        <taxon>Dibothriocephalus</taxon>
    </lineage>
</organism>
<evidence type="ECO:0000256" key="2">
    <source>
        <dbReference type="ARBA" id="ARBA00022771"/>
    </source>
</evidence>
<keyword evidence="7" id="KW-0675">Receptor</keyword>
<dbReference type="GO" id="GO:0003700">
    <property type="term" value="F:DNA-binding transcription factor activity"/>
    <property type="evidence" value="ECO:0007669"/>
    <property type="project" value="InterPro"/>
</dbReference>
<protein>
    <recommendedName>
        <fullName evidence="9">Nuclear receptor domain-containing protein</fullName>
    </recommendedName>
</protein>
<keyword evidence="4" id="KW-0805">Transcription regulation</keyword>
<name>A0A3P7L0S4_DIBLA</name>
<dbReference type="GO" id="GO:0008270">
    <property type="term" value="F:zinc ion binding"/>
    <property type="evidence" value="ECO:0007669"/>
    <property type="project" value="UniProtKB-KW"/>
</dbReference>
<keyword evidence="2" id="KW-0863">Zinc-finger</keyword>
<sequence length="74" mass="7908">MGKHNCCITPANRNMCKSCRFQRCLAVGMSQKVPLMDKIVGGLKLAARIRTSCVSVDASAAPDTSASTHLTKAR</sequence>
<dbReference type="InterPro" id="IPR013088">
    <property type="entry name" value="Znf_NHR/GATA"/>
</dbReference>
<dbReference type="OrthoDB" id="5804878at2759"/>
<keyword evidence="6" id="KW-0804">Transcription</keyword>
<dbReference type="GO" id="GO:0043565">
    <property type="term" value="F:sequence-specific DNA binding"/>
    <property type="evidence" value="ECO:0007669"/>
    <property type="project" value="InterPro"/>
</dbReference>
<dbReference type="Gene3D" id="3.30.50.10">
    <property type="entry name" value="Erythroid Transcription Factor GATA-1, subunit A"/>
    <property type="match status" value="1"/>
</dbReference>
<keyword evidence="1" id="KW-0479">Metal-binding</keyword>
<keyword evidence="8" id="KW-0539">Nucleus</keyword>
<evidence type="ECO:0000256" key="8">
    <source>
        <dbReference type="ARBA" id="ARBA00023242"/>
    </source>
</evidence>